<proteinExistence type="predicted"/>
<sequence>CVPPESISPPEPPNNYGDVYDEVDDLYAELSYFIAYPQVRWRGIFFR</sequence>
<dbReference type="Proteomes" id="UP001159405">
    <property type="component" value="Unassembled WGS sequence"/>
</dbReference>
<name>A0ABN8RWR7_9CNID</name>
<reference evidence="1 2" key="1">
    <citation type="submission" date="2022-05" db="EMBL/GenBank/DDBJ databases">
        <authorList>
            <consortium name="Genoscope - CEA"/>
            <person name="William W."/>
        </authorList>
    </citation>
    <scope>NUCLEOTIDE SEQUENCE [LARGE SCALE GENOMIC DNA]</scope>
</reference>
<accession>A0ABN8RWR7</accession>
<organism evidence="1 2">
    <name type="scientific">Porites lobata</name>
    <dbReference type="NCBI Taxonomy" id="104759"/>
    <lineage>
        <taxon>Eukaryota</taxon>
        <taxon>Metazoa</taxon>
        <taxon>Cnidaria</taxon>
        <taxon>Anthozoa</taxon>
        <taxon>Hexacorallia</taxon>
        <taxon>Scleractinia</taxon>
        <taxon>Fungiina</taxon>
        <taxon>Poritidae</taxon>
        <taxon>Porites</taxon>
    </lineage>
</organism>
<comment type="caution">
    <text evidence="1">The sequence shown here is derived from an EMBL/GenBank/DDBJ whole genome shotgun (WGS) entry which is preliminary data.</text>
</comment>
<keyword evidence="2" id="KW-1185">Reference proteome</keyword>
<dbReference type="EMBL" id="CALNXK010000369">
    <property type="protein sequence ID" value="CAH3183916.1"/>
    <property type="molecule type" value="Genomic_DNA"/>
</dbReference>
<protein>
    <submittedName>
        <fullName evidence="1">Uncharacterized protein</fullName>
    </submittedName>
</protein>
<evidence type="ECO:0000313" key="1">
    <source>
        <dbReference type="EMBL" id="CAH3183916.1"/>
    </source>
</evidence>
<evidence type="ECO:0000313" key="2">
    <source>
        <dbReference type="Proteomes" id="UP001159405"/>
    </source>
</evidence>
<gene>
    <name evidence="1" type="ORF">PLOB_00029243</name>
</gene>
<feature type="non-terminal residue" evidence="1">
    <location>
        <position position="1"/>
    </location>
</feature>